<evidence type="ECO:0000259" key="4">
    <source>
        <dbReference type="Pfam" id="PF01494"/>
    </source>
</evidence>
<organism evidence="5 6">
    <name type="scientific">Porphyridium purpureum</name>
    <name type="common">Red alga</name>
    <name type="synonym">Porphyridium cruentum</name>
    <dbReference type="NCBI Taxonomy" id="35688"/>
    <lineage>
        <taxon>Eukaryota</taxon>
        <taxon>Rhodophyta</taxon>
        <taxon>Bangiophyceae</taxon>
        <taxon>Porphyridiales</taxon>
        <taxon>Porphyridiaceae</taxon>
        <taxon>Porphyridium</taxon>
    </lineage>
</organism>
<reference evidence="6" key="1">
    <citation type="journal article" date="2019" name="Nat. Commun.">
        <title>Expansion of phycobilisome linker gene families in mesophilic red algae.</title>
        <authorList>
            <person name="Lee J."/>
            <person name="Kim D."/>
            <person name="Bhattacharya D."/>
            <person name="Yoon H.S."/>
        </authorList>
    </citation>
    <scope>NUCLEOTIDE SEQUENCE [LARGE SCALE GENOMIC DNA]</scope>
    <source>
        <strain evidence="6">CCMP 1328</strain>
    </source>
</reference>
<evidence type="ECO:0000313" key="6">
    <source>
        <dbReference type="Proteomes" id="UP000324585"/>
    </source>
</evidence>
<comment type="caution">
    <text evidence="5">The sequence shown here is derived from an EMBL/GenBank/DDBJ whole genome shotgun (WGS) entry which is preliminary data.</text>
</comment>
<dbReference type="Pfam" id="PF01494">
    <property type="entry name" value="FAD_binding_3"/>
    <property type="match status" value="1"/>
</dbReference>
<dbReference type="Gene3D" id="3.50.50.60">
    <property type="entry name" value="FAD/NAD(P)-binding domain"/>
    <property type="match status" value="1"/>
</dbReference>
<dbReference type="InterPro" id="IPR036188">
    <property type="entry name" value="FAD/NAD-bd_sf"/>
</dbReference>
<keyword evidence="1" id="KW-0560">Oxidoreductase</keyword>
<evidence type="ECO:0000256" key="2">
    <source>
        <dbReference type="ARBA" id="ARBA00023033"/>
    </source>
</evidence>
<protein>
    <submittedName>
        <fullName evidence="5">FAD-dependent urate hydroxylase</fullName>
    </submittedName>
</protein>
<dbReference type="OMA" id="HSMTSFF"/>
<dbReference type="PRINTS" id="PR00420">
    <property type="entry name" value="RNGMNOXGNASE"/>
</dbReference>
<dbReference type="GO" id="GO:0004497">
    <property type="term" value="F:monooxygenase activity"/>
    <property type="evidence" value="ECO:0007669"/>
    <property type="project" value="UniProtKB-KW"/>
</dbReference>
<keyword evidence="2" id="KW-0503">Monooxygenase</keyword>
<dbReference type="GO" id="GO:0071949">
    <property type="term" value="F:FAD binding"/>
    <property type="evidence" value="ECO:0007669"/>
    <property type="project" value="InterPro"/>
</dbReference>
<name>A0A5J4Z8C7_PORPP</name>
<dbReference type="OrthoDB" id="655030at2759"/>
<evidence type="ECO:0000256" key="1">
    <source>
        <dbReference type="ARBA" id="ARBA00023002"/>
    </source>
</evidence>
<accession>A0A5J4Z8C7</accession>
<dbReference type="PANTHER" id="PTHR45934:SF9">
    <property type="entry name" value="FAD_NAD(P)-BINDING OXIDOREDUCTASE FAMILY PROTEIN"/>
    <property type="match status" value="1"/>
</dbReference>
<feature type="domain" description="FAD-binding" evidence="4">
    <location>
        <begin position="8"/>
        <end position="217"/>
    </location>
</feature>
<evidence type="ECO:0000313" key="5">
    <source>
        <dbReference type="EMBL" id="KAA8498957.1"/>
    </source>
</evidence>
<dbReference type="InterPro" id="IPR044560">
    <property type="entry name" value="MOase"/>
</dbReference>
<dbReference type="SUPFAM" id="SSF51905">
    <property type="entry name" value="FAD/NAD(P)-binding domain"/>
    <property type="match status" value="1"/>
</dbReference>
<proteinExistence type="inferred from homology"/>
<dbReference type="InterPro" id="IPR002938">
    <property type="entry name" value="FAD-bd"/>
</dbReference>
<comment type="similarity">
    <text evidence="3">Belongs to the 3-hydroxybenzoate 6-hydroxylase family.</text>
</comment>
<dbReference type="AlphaFoldDB" id="A0A5J4Z8C7"/>
<sequence>MASFRKPCVVVGGGVAGLTSALALRRAGFGVRVLESDDSFNVRRMGVPIWGGALHVLDRLGLGAEIRKRAVPITQCEIASLTKTLSVKQRLSKVVARFTLEEYSQGSAADAYVLDRAELQQILMDALPSGTVWRNTRFGGIVRAPVGAPAQSLQQLLTVQVLLKNVREPLRVETPLLVGADGKRSLVRGHMGVASTSQMRYAGFTQWQGMVDLTRLILENRMTRQQCLETFESTTAREIWGQGGRFGYMMMWPGMLYWYCTCNAQSNEVFLRPFKPKLLERFRDWPQECIELIQACDEATIFRNNAYNWASSDLLSLRGEREMMRMPTFRGRAVLVGNAGYSFTYNMHQQTCLAMEDAFALAQLLSQYGLKDNIALRIYSEDRIMRTRAHGRSAARLVGIARWEYPFLLRLRDRILDKVSSHARLRKYLSLIGFFEAGDLPISPISREGK</sequence>
<evidence type="ECO:0000256" key="3">
    <source>
        <dbReference type="ARBA" id="ARBA00024018"/>
    </source>
</evidence>
<dbReference type="EMBL" id="VRMN01000001">
    <property type="protein sequence ID" value="KAA8498957.1"/>
    <property type="molecule type" value="Genomic_DNA"/>
</dbReference>
<keyword evidence="6" id="KW-1185">Reference proteome</keyword>
<dbReference type="PANTHER" id="PTHR45934">
    <property type="entry name" value="FAD/NAD(P)-BINDING OXIDOREDUCTASE FAMILY PROTEIN"/>
    <property type="match status" value="1"/>
</dbReference>
<gene>
    <name evidence="5" type="ORF">FVE85_6542</name>
</gene>
<dbReference type="Proteomes" id="UP000324585">
    <property type="component" value="Unassembled WGS sequence"/>
</dbReference>